<dbReference type="PANTHER" id="PTHR23303">
    <property type="entry name" value="CARBOXYPEPTIDASE REGULATORY REGION-CONTAINING"/>
    <property type="match status" value="1"/>
</dbReference>
<accession>A0ABD1P814</accession>
<protein>
    <submittedName>
        <fullName evidence="3">Carbohydrate-binding-like fold</fullName>
    </submittedName>
</protein>
<dbReference type="InterPro" id="IPR056190">
    <property type="entry name" value="NOMO_5th"/>
</dbReference>
<evidence type="ECO:0000313" key="4">
    <source>
        <dbReference type="Proteomes" id="UP001604336"/>
    </source>
</evidence>
<evidence type="ECO:0000256" key="1">
    <source>
        <dbReference type="ARBA" id="ARBA00022729"/>
    </source>
</evidence>
<dbReference type="EMBL" id="JBFOLK010000014">
    <property type="protein sequence ID" value="KAL2460023.1"/>
    <property type="molecule type" value="Genomic_DNA"/>
</dbReference>
<evidence type="ECO:0000259" key="2">
    <source>
        <dbReference type="Pfam" id="PF23194"/>
    </source>
</evidence>
<dbReference type="AlphaFoldDB" id="A0ABD1P814"/>
<organism evidence="3 4">
    <name type="scientific">Abeliophyllum distichum</name>
    <dbReference type="NCBI Taxonomy" id="126358"/>
    <lineage>
        <taxon>Eukaryota</taxon>
        <taxon>Viridiplantae</taxon>
        <taxon>Streptophyta</taxon>
        <taxon>Embryophyta</taxon>
        <taxon>Tracheophyta</taxon>
        <taxon>Spermatophyta</taxon>
        <taxon>Magnoliopsida</taxon>
        <taxon>eudicotyledons</taxon>
        <taxon>Gunneridae</taxon>
        <taxon>Pentapetalae</taxon>
        <taxon>asterids</taxon>
        <taxon>lamiids</taxon>
        <taxon>Lamiales</taxon>
        <taxon>Oleaceae</taxon>
        <taxon>Forsythieae</taxon>
        <taxon>Abeliophyllum</taxon>
    </lineage>
</organism>
<keyword evidence="1" id="KW-0732">Signal</keyword>
<name>A0ABD1P814_9LAMI</name>
<evidence type="ECO:0000313" key="3">
    <source>
        <dbReference type="EMBL" id="KAL2460023.1"/>
    </source>
</evidence>
<dbReference type="PANTHER" id="PTHR23303:SF14">
    <property type="entry name" value="BOS COMPLEX SUBUNIT NOMO1-RELATED"/>
    <property type="match status" value="1"/>
</dbReference>
<dbReference type="Pfam" id="PF23194">
    <property type="entry name" value="NOMO_5th"/>
    <property type="match status" value="1"/>
</dbReference>
<keyword evidence="4" id="KW-1185">Reference proteome</keyword>
<gene>
    <name evidence="3" type="ORF">Adt_43443</name>
</gene>
<sequence length="287" mass="30902">MYCPPTFNLYIASMLIPSREIVVAAASQAKFSATSPVPTIIGSTLNNSGADNTSMPLTKAKDLGCLSDGLKVTGFSVGGHVIDGNGDGVDAAQIVVDDHERSKTDKEGYYKLDQVLPNMASISDIKAVSYDICGRQLVMTTGLRYRNYLNAVHDPLILASVNCRSPGVLSFSELQVALTHGLENVKPQVKQTDKIGKFCFEVPPGEYRLSAFPATPDTAPELLFSPPHIDVMVNSPLLGVKFYQAQVDIHGSVVCKEKCGSSVSVKLLGLDGFCNVRNLRKVSYPMD</sequence>
<feature type="domain" description="NOMO fifth transthyretin-like" evidence="2">
    <location>
        <begin position="173"/>
        <end position="242"/>
    </location>
</feature>
<comment type="caution">
    <text evidence="3">The sequence shown here is derived from an EMBL/GenBank/DDBJ whole genome shotgun (WGS) entry which is preliminary data.</text>
</comment>
<proteinExistence type="predicted"/>
<reference evidence="4" key="1">
    <citation type="submission" date="2024-07" db="EMBL/GenBank/DDBJ databases">
        <title>Two chromosome-level genome assemblies of Korean endemic species Abeliophyllum distichum and Forsythia ovata (Oleaceae).</title>
        <authorList>
            <person name="Jang H."/>
        </authorList>
    </citation>
    <scope>NUCLEOTIDE SEQUENCE [LARGE SCALE GENOMIC DNA]</scope>
</reference>
<dbReference type="InterPro" id="IPR051417">
    <property type="entry name" value="SDr/BOS_complex"/>
</dbReference>
<dbReference type="Proteomes" id="UP001604336">
    <property type="component" value="Unassembled WGS sequence"/>
</dbReference>